<accession>A0A8X7NC16</accession>
<evidence type="ECO:0000256" key="2">
    <source>
        <dbReference type="SAM" id="Phobius"/>
    </source>
</evidence>
<reference evidence="3" key="2">
    <citation type="journal article" date="2019" name="IMA Fungus">
        <title>Genome sequencing and comparison of five Tilletia species to identify candidate genes for the detection of regulated species infecting wheat.</title>
        <authorList>
            <person name="Nguyen H.D.T."/>
            <person name="Sultana T."/>
            <person name="Kesanakurti P."/>
            <person name="Hambleton S."/>
        </authorList>
    </citation>
    <scope>NUCLEOTIDE SEQUENCE</scope>
    <source>
        <strain evidence="3">DAOMC 236422</strain>
    </source>
</reference>
<feature type="transmembrane region" description="Helical" evidence="2">
    <location>
        <begin position="199"/>
        <end position="223"/>
    </location>
</feature>
<evidence type="ECO:0000313" key="3">
    <source>
        <dbReference type="EMBL" id="KAE8269271.1"/>
    </source>
</evidence>
<organism evidence="3 4">
    <name type="scientific">Tilletia walkeri</name>
    <dbReference type="NCBI Taxonomy" id="117179"/>
    <lineage>
        <taxon>Eukaryota</taxon>
        <taxon>Fungi</taxon>
        <taxon>Dikarya</taxon>
        <taxon>Basidiomycota</taxon>
        <taxon>Ustilaginomycotina</taxon>
        <taxon>Exobasidiomycetes</taxon>
        <taxon>Tilletiales</taxon>
        <taxon>Tilletiaceae</taxon>
        <taxon>Tilletia</taxon>
    </lineage>
</organism>
<feature type="transmembrane region" description="Helical" evidence="2">
    <location>
        <begin position="235"/>
        <end position="257"/>
    </location>
</feature>
<dbReference type="AlphaFoldDB" id="A0A8X7NC16"/>
<proteinExistence type="predicted"/>
<keyword evidence="4" id="KW-1185">Reference proteome</keyword>
<keyword evidence="2" id="KW-0812">Transmembrane</keyword>
<name>A0A8X7NC16_9BASI</name>
<keyword evidence="2" id="KW-0472">Membrane</keyword>
<feature type="transmembrane region" description="Helical" evidence="2">
    <location>
        <begin position="91"/>
        <end position="116"/>
    </location>
</feature>
<dbReference type="Proteomes" id="UP000078113">
    <property type="component" value="Unassembled WGS sequence"/>
</dbReference>
<feature type="region of interest" description="Disordered" evidence="1">
    <location>
        <begin position="61"/>
        <end position="83"/>
    </location>
</feature>
<feature type="transmembrane region" description="Helical" evidence="2">
    <location>
        <begin position="12"/>
        <end position="37"/>
    </location>
</feature>
<gene>
    <name evidence="3" type="ORF">A4X09_0g3072</name>
</gene>
<evidence type="ECO:0000256" key="1">
    <source>
        <dbReference type="SAM" id="MobiDB-lite"/>
    </source>
</evidence>
<evidence type="ECO:0000313" key="4">
    <source>
        <dbReference type="Proteomes" id="UP000078113"/>
    </source>
</evidence>
<keyword evidence="2" id="KW-1133">Transmembrane helix</keyword>
<reference evidence="3" key="1">
    <citation type="submission" date="2016-04" db="EMBL/GenBank/DDBJ databases">
        <authorList>
            <person name="Nguyen H.D."/>
            <person name="Samba Siva P."/>
            <person name="Cullis J."/>
            <person name="Levesque C.A."/>
            <person name="Hambleton S."/>
        </authorList>
    </citation>
    <scope>NUCLEOTIDE SEQUENCE</scope>
    <source>
        <strain evidence="3">DAOMC 236422</strain>
    </source>
</reference>
<protein>
    <submittedName>
        <fullName evidence="3">Uncharacterized protein</fullName>
    </submittedName>
</protein>
<dbReference type="EMBL" id="LWDG02000102">
    <property type="protein sequence ID" value="KAE8269271.1"/>
    <property type="molecule type" value="Genomic_DNA"/>
</dbReference>
<sequence>MASSIPGSMAQAGPVSVPSASSLTLVPLLFLAGSLWFDQWTARAVSIRDALKRYDAQPAVRDATKDNTKDTDAQDIDAQDRGQQEDLPPHWFVISFITIPTLLVFLSCLGLVGLTCSKEDIWQAVREHGMAIAGGFVCVLMPWCLELGINRPSTLEVGRDVKSRGKSSTADEGATRVYAGKYQAESDINENSRYWQMLALLKLFVAGYLSAKTGMLMPILFWVTSNSLNRAHGRSLRRGFLVVVMSCAAIIGFGVLAKKNPAASKQALDSTFATNQQDKFADGCDFQAGDCSVKNKPPSLPAWIFTMSYSACLYITIVPIVVALIAIRNFDLLAAEKGATFTMDLQPDLLSQDAITGAIGQPQFKVTTSIVKRDGNGKIPERVLLQHERAAHSDRASRLPTYTAAVRAFQAFLATGILGLLAVAIASLDDNMEVRKGTFPTYLHPMTLQGLLLDPNVMDRESARVSLLVLACLWGLASYAVVLLAASFSAFRRSGWSGLCQLWTATDPIWSEGPIVFAEEELVSIKAA</sequence>
<feature type="compositionally biased region" description="Basic and acidic residues" evidence="1">
    <location>
        <begin position="62"/>
        <end position="83"/>
    </location>
</feature>
<feature type="transmembrane region" description="Helical" evidence="2">
    <location>
        <begin position="465"/>
        <end position="486"/>
    </location>
</feature>
<comment type="caution">
    <text evidence="3">The sequence shown here is derived from an EMBL/GenBank/DDBJ whole genome shotgun (WGS) entry which is preliminary data.</text>
</comment>
<feature type="transmembrane region" description="Helical" evidence="2">
    <location>
        <begin position="408"/>
        <end position="428"/>
    </location>
</feature>
<feature type="transmembrane region" description="Helical" evidence="2">
    <location>
        <begin position="128"/>
        <end position="149"/>
    </location>
</feature>
<feature type="transmembrane region" description="Helical" evidence="2">
    <location>
        <begin position="302"/>
        <end position="327"/>
    </location>
</feature>